<protein>
    <submittedName>
        <fullName evidence="1">Uncharacterized protein</fullName>
    </submittedName>
</protein>
<evidence type="ECO:0000313" key="2">
    <source>
        <dbReference type="Proteomes" id="UP000027604"/>
    </source>
</evidence>
<proteinExistence type="predicted"/>
<organism evidence="1 2">
    <name type="scientific">Janthinobacterium agaricidamnosum NBRC 102515 = DSM 9628</name>
    <dbReference type="NCBI Taxonomy" id="1349767"/>
    <lineage>
        <taxon>Bacteria</taxon>
        <taxon>Pseudomonadati</taxon>
        <taxon>Pseudomonadota</taxon>
        <taxon>Betaproteobacteria</taxon>
        <taxon>Burkholderiales</taxon>
        <taxon>Oxalobacteraceae</taxon>
        <taxon>Janthinobacterium</taxon>
    </lineage>
</organism>
<dbReference type="AlphaFoldDB" id="W0V1A2"/>
<sequence>MIKAMYIFIYLFHSSRLFYSKLLKLRIVLAHILIKKNNERVYKYVPLMYFLQAHFPS</sequence>
<dbReference type="EMBL" id="HG322949">
    <property type="protein sequence ID" value="CDG81113.1"/>
    <property type="molecule type" value="Genomic_DNA"/>
</dbReference>
<gene>
    <name evidence="1" type="ORF">GJA_453</name>
</gene>
<dbReference type="HOGENOM" id="CLU_2990610_0_0_4"/>
<keyword evidence="2" id="KW-1185">Reference proteome</keyword>
<evidence type="ECO:0000313" key="1">
    <source>
        <dbReference type="EMBL" id="CDG81113.1"/>
    </source>
</evidence>
<accession>W0V1A2</accession>
<name>W0V1A2_9BURK</name>
<reference evidence="1 2" key="1">
    <citation type="journal article" date="2015" name="Genome Announc.">
        <title>Genome Sequence of Mushroom Soft-Rot Pathogen Janthinobacterium agaricidamnosum.</title>
        <authorList>
            <person name="Graupner K."/>
            <person name="Lackner G."/>
            <person name="Hertweck C."/>
        </authorList>
    </citation>
    <scope>NUCLEOTIDE SEQUENCE [LARGE SCALE GENOMIC DNA]</scope>
    <source>
        <strain evidence="2">NBRC 102515 / DSM 9628</strain>
    </source>
</reference>
<dbReference type="Proteomes" id="UP000027604">
    <property type="component" value="Chromosome I"/>
</dbReference>
<dbReference type="KEGG" id="jag:GJA_453"/>